<dbReference type="Proteomes" id="UP000265703">
    <property type="component" value="Unassembled WGS sequence"/>
</dbReference>
<dbReference type="AlphaFoldDB" id="A0A397T2E5"/>
<protein>
    <submittedName>
        <fullName evidence="1">Uncharacterized protein</fullName>
    </submittedName>
</protein>
<proteinExistence type="predicted"/>
<evidence type="ECO:0000313" key="1">
    <source>
        <dbReference type="EMBL" id="RIA92333.1"/>
    </source>
</evidence>
<sequence>MCKSDNNGPSKYFICENMISCEGFAMRPCCLYYIQNDKIIFLSGMQLTSDNTTDKNLLIVCYPLSDSSIMATYKFANSKERYKMPHFNGTWSLLQKNVIKNFKRLSKFEDVQARDLYFEFSENGQSEKIENEFQLNALIDIMNIDGKKHVLPKFKVLIKGKKPGYFQLLQFQKLPMMNQNLFDRAYASLISESIHQMLGSP</sequence>
<reference evidence="1 2" key="1">
    <citation type="submission" date="2018-06" db="EMBL/GenBank/DDBJ databases">
        <title>Comparative genomics reveals the genomic features of Rhizophagus irregularis, R. cerebriforme, R. diaphanum and Gigaspora rosea, and their symbiotic lifestyle signature.</title>
        <authorList>
            <person name="Morin E."/>
            <person name="San Clemente H."/>
            <person name="Chen E.C.H."/>
            <person name="De La Providencia I."/>
            <person name="Hainaut M."/>
            <person name="Kuo A."/>
            <person name="Kohler A."/>
            <person name="Murat C."/>
            <person name="Tang N."/>
            <person name="Roy S."/>
            <person name="Loubradou J."/>
            <person name="Henrissat B."/>
            <person name="Grigoriev I.V."/>
            <person name="Corradi N."/>
            <person name="Roux C."/>
            <person name="Martin F.M."/>
        </authorList>
    </citation>
    <scope>NUCLEOTIDE SEQUENCE [LARGE SCALE GENOMIC DNA]</scope>
    <source>
        <strain evidence="1 2">DAOM 227022</strain>
    </source>
</reference>
<keyword evidence="2" id="KW-1185">Reference proteome</keyword>
<evidence type="ECO:0000313" key="2">
    <source>
        <dbReference type="Proteomes" id="UP000265703"/>
    </source>
</evidence>
<dbReference type="OrthoDB" id="2367745at2759"/>
<gene>
    <name evidence="1" type="ORF">C1645_736428</name>
</gene>
<name>A0A397T2E5_9GLOM</name>
<organism evidence="1 2">
    <name type="scientific">Glomus cerebriforme</name>
    <dbReference type="NCBI Taxonomy" id="658196"/>
    <lineage>
        <taxon>Eukaryota</taxon>
        <taxon>Fungi</taxon>
        <taxon>Fungi incertae sedis</taxon>
        <taxon>Mucoromycota</taxon>
        <taxon>Glomeromycotina</taxon>
        <taxon>Glomeromycetes</taxon>
        <taxon>Glomerales</taxon>
        <taxon>Glomeraceae</taxon>
        <taxon>Glomus</taxon>
    </lineage>
</organism>
<accession>A0A397T2E5</accession>
<dbReference type="EMBL" id="QKYT01000129">
    <property type="protein sequence ID" value="RIA92333.1"/>
    <property type="molecule type" value="Genomic_DNA"/>
</dbReference>
<comment type="caution">
    <text evidence="1">The sequence shown here is derived from an EMBL/GenBank/DDBJ whole genome shotgun (WGS) entry which is preliminary data.</text>
</comment>